<protein>
    <recommendedName>
        <fullName evidence="2">PDZ domain-containing protein</fullName>
    </recommendedName>
</protein>
<dbReference type="AlphaFoldDB" id="A0AA85JTB1"/>
<dbReference type="SUPFAM" id="SSF50156">
    <property type="entry name" value="PDZ domain-like"/>
    <property type="match status" value="4"/>
</dbReference>
<evidence type="ECO:0000256" key="1">
    <source>
        <dbReference type="SAM" id="MobiDB-lite"/>
    </source>
</evidence>
<organism evidence="3 4">
    <name type="scientific">Trichobilharzia regenti</name>
    <name type="common">Nasal bird schistosome</name>
    <dbReference type="NCBI Taxonomy" id="157069"/>
    <lineage>
        <taxon>Eukaryota</taxon>
        <taxon>Metazoa</taxon>
        <taxon>Spiralia</taxon>
        <taxon>Lophotrochozoa</taxon>
        <taxon>Platyhelminthes</taxon>
        <taxon>Trematoda</taxon>
        <taxon>Digenea</taxon>
        <taxon>Strigeidida</taxon>
        <taxon>Schistosomatoidea</taxon>
        <taxon>Schistosomatidae</taxon>
        <taxon>Trichobilharzia</taxon>
    </lineage>
</organism>
<dbReference type="PANTHER" id="PTHR10316:SF40">
    <property type="entry name" value="LD27118P"/>
    <property type="match status" value="1"/>
</dbReference>
<dbReference type="PANTHER" id="PTHR10316">
    <property type="entry name" value="MEMBRANE ASSOCIATED GUANYLATE KINASE-RELATED"/>
    <property type="match status" value="1"/>
</dbReference>
<dbReference type="GO" id="GO:0007165">
    <property type="term" value="P:signal transduction"/>
    <property type="evidence" value="ECO:0007669"/>
    <property type="project" value="TreeGrafter"/>
</dbReference>
<feature type="region of interest" description="Disordered" evidence="1">
    <location>
        <begin position="184"/>
        <end position="236"/>
    </location>
</feature>
<feature type="compositionally biased region" description="Low complexity" evidence="1">
    <location>
        <begin position="654"/>
        <end position="674"/>
    </location>
</feature>
<proteinExistence type="predicted"/>
<dbReference type="CDD" id="cd06735">
    <property type="entry name" value="PDZ5_MAGI-1_3-like"/>
    <property type="match status" value="1"/>
</dbReference>
<dbReference type="Gene3D" id="2.30.42.10">
    <property type="match status" value="4"/>
</dbReference>
<reference evidence="3" key="1">
    <citation type="submission" date="2022-06" db="EMBL/GenBank/DDBJ databases">
        <authorList>
            <person name="Berger JAMES D."/>
            <person name="Berger JAMES D."/>
        </authorList>
    </citation>
    <scope>NUCLEOTIDE SEQUENCE [LARGE SCALE GENOMIC DNA]</scope>
</reference>
<dbReference type="GO" id="GO:0005737">
    <property type="term" value="C:cytoplasm"/>
    <property type="evidence" value="ECO:0007669"/>
    <property type="project" value="TreeGrafter"/>
</dbReference>
<evidence type="ECO:0000313" key="3">
    <source>
        <dbReference type="Proteomes" id="UP000050795"/>
    </source>
</evidence>
<evidence type="ECO:0000313" key="4">
    <source>
        <dbReference type="WBParaSite" id="TREG1_50020.2"/>
    </source>
</evidence>
<dbReference type="InterPro" id="IPR036034">
    <property type="entry name" value="PDZ_sf"/>
</dbReference>
<feature type="compositionally biased region" description="Basic and acidic residues" evidence="1">
    <location>
        <begin position="643"/>
        <end position="653"/>
    </location>
</feature>
<name>A0AA85JTB1_TRIRE</name>
<reference evidence="4" key="2">
    <citation type="submission" date="2023-11" db="UniProtKB">
        <authorList>
            <consortium name="WormBaseParasite"/>
        </authorList>
    </citation>
    <scope>IDENTIFICATION</scope>
</reference>
<feature type="domain" description="PDZ" evidence="2">
    <location>
        <begin position="927"/>
        <end position="1010"/>
    </location>
</feature>
<dbReference type="PROSITE" id="PS50106">
    <property type="entry name" value="PDZ"/>
    <property type="match status" value="2"/>
</dbReference>
<accession>A0AA85JTB1</accession>
<feature type="compositionally biased region" description="Basic and acidic residues" evidence="1">
    <location>
        <begin position="194"/>
        <end position="205"/>
    </location>
</feature>
<keyword evidence="3" id="KW-1185">Reference proteome</keyword>
<sequence length="1159" mass="127801">MDSQKECSQQMNSNCLVNSHQFNGNSVNLSQLSPKLLKSGNCTNNNETYKSNVNPSLTSNKLMFTTYCSTNAHVTSVVPIVASLASNSINSTSGLTNNLENTKSTTSFPGSYLNSCVNNTTNVNNSNPLTYILLPQNSYVPYCTLHRNNHNNSLQRSVMTPESSLACQLSPNINQHYTLTSGLNNIPASSSSGRESRVSNNHDESIDYSTTSKEKNTLPPIYSSKKNSCRSPEGSPSLKLKNYQFFNRFRMHSSKANGKTRSANNSPLLSSSFSPTMYRNTLVNKSSHSRTYSDCSPVVQPTNVKLIDTYLIKGPSGFGLTLTGVLTFIPNGMLDVHIVSDQFNTQDGFFQRLLQIRSVSDDVITCDNDLIQSHTKQPVIRPGDILLAAGGYRFAGCTPEYAVQLLSRIPTGGIVQVTLLRGLSIPTYQCANEMNYYRYHSHGPRSSSLCSSVSSSSEVSPNKTNSDHEAQNKSNFVQSHLKNFCSNCRDSIRTITLFKKENDYGFTYVYTNYGCLVNQVNTNESNNSSNPKLQTGDLIIKLGNFDLTKVTKSQFLQLFGIYTKAKSIQITVIRVCTNCLNKLNYYSPISILKEDDHNDPRTSLNKGEKTVTKSTDRSEMLSFLRTVLNTSSHFKKSSNHNPQIKDKPNEKHTTTTTTTTTINNNNTTTTTTHNNSHTTVQQLNQTIAPWLPDQCIIPGIGMSGPCETPDYIPVSELLNKSKVSICQNNNAYYLNGAHKHQQAQMPNDLIQQCVNSASVQQSSLPLKDNNNNSNSSCNGLLQSALLSSTASVTAQVNGLHSPMEKNTNSPTEKDVKILYIPNEGKLKFTKENAEQNFPSIIPLSINAQIQNESNQNLVVGDLLVAIENQPVLNCKPNEIEELIQLAAKKNKGFVTLTVRKIHSTEKCESAKISETTADNFINFNIINVKLTKNKDEGFGFVIVTSLNNEKTSEIGRIIPGSPAEKCGQLEVGQRILAINGYWLTGINHIDIVNLIRQSQQELLLTVEKSGALFSERSNNLAGRLDTNQNTLSLPTSTNSVVCPHSLPVEKVTEKCNSNDISTQGLYSITLKRGPNGFGFSVRSGYSSNNSPLIVYRIIENGPAYEQGQMQTGDEILEINGISTLSMTHQQAVEMIKSSGSTIRILLQHFNDDNQCENSF</sequence>
<dbReference type="SMART" id="SM00228">
    <property type="entry name" value="PDZ"/>
    <property type="match status" value="4"/>
</dbReference>
<dbReference type="Proteomes" id="UP000050795">
    <property type="component" value="Unassembled WGS sequence"/>
</dbReference>
<dbReference type="Pfam" id="PF00595">
    <property type="entry name" value="PDZ"/>
    <property type="match status" value="2"/>
</dbReference>
<feature type="domain" description="PDZ" evidence="2">
    <location>
        <begin position="1067"/>
        <end position="1150"/>
    </location>
</feature>
<feature type="region of interest" description="Disordered" evidence="1">
    <location>
        <begin position="632"/>
        <end position="674"/>
    </location>
</feature>
<evidence type="ECO:0000259" key="2">
    <source>
        <dbReference type="PROSITE" id="PS50106"/>
    </source>
</evidence>
<dbReference type="CDD" id="cd06734">
    <property type="entry name" value="PDZ4_MAGI-1_3-like"/>
    <property type="match status" value="1"/>
</dbReference>
<dbReference type="WBParaSite" id="TREG1_50020.2">
    <property type="protein sequence ID" value="TREG1_50020.2"/>
    <property type="gene ID" value="TREG1_50020"/>
</dbReference>
<dbReference type="InterPro" id="IPR001478">
    <property type="entry name" value="PDZ"/>
</dbReference>